<comment type="caution">
    <text evidence="2">The sequence shown here is derived from an EMBL/GenBank/DDBJ whole genome shotgun (WGS) entry which is preliminary data.</text>
</comment>
<gene>
    <name evidence="2" type="ORF">PQU95_11030</name>
</gene>
<keyword evidence="1" id="KW-0812">Transmembrane</keyword>
<dbReference type="EMBL" id="JAQQLF010000012">
    <property type="protein sequence ID" value="MDC7717744.1"/>
    <property type="molecule type" value="Genomic_DNA"/>
</dbReference>
<dbReference type="Proteomes" id="UP001219956">
    <property type="component" value="Unassembled WGS sequence"/>
</dbReference>
<sequence length="91" mass="9963">MEKSRWYRAVGWVVLLNLLGVAGVVWLARQQGATVSASMAEALLCLLMSVLYGCLAIVAARRRLGENCMVLAVALVMGNWLGLALLDWWLS</sequence>
<evidence type="ECO:0000313" key="2">
    <source>
        <dbReference type="EMBL" id="MDC7717744.1"/>
    </source>
</evidence>
<keyword evidence="3" id="KW-1185">Reference proteome</keyword>
<protein>
    <submittedName>
        <fullName evidence="2">Uncharacterized protein</fullName>
    </submittedName>
</protein>
<accession>A0ABT5IYV1</accession>
<reference evidence="2 3" key="1">
    <citation type="submission" date="2023-01" db="EMBL/GenBank/DDBJ databases">
        <title>Novel species of the genus Vogesella isolated from rivers.</title>
        <authorList>
            <person name="Lu H."/>
        </authorList>
    </citation>
    <scope>NUCLEOTIDE SEQUENCE [LARGE SCALE GENOMIC DNA]</scope>
    <source>
        <strain evidence="2 3">DC21W</strain>
    </source>
</reference>
<proteinExistence type="predicted"/>
<feature type="transmembrane region" description="Helical" evidence="1">
    <location>
        <begin position="40"/>
        <end position="58"/>
    </location>
</feature>
<dbReference type="RefSeq" id="WP_272752048.1">
    <property type="nucleotide sequence ID" value="NZ_JAQQLF010000012.1"/>
</dbReference>
<feature type="transmembrane region" description="Helical" evidence="1">
    <location>
        <begin position="9"/>
        <end position="28"/>
    </location>
</feature>
<feature type="transmembrane region" description="Helical" evidence="1">
    <location>
        <begin position="70"/>
        <end position="90"/>
    </location>
</feature>
<evidence type="ECO:0000256" key="1">
    <source>
        <dbReference type="SAM" id="Phobius"/>
    </source>
</evidence>
<organism evidence="2 3">
    <name type="scientific">Vogesella aquatica</name>
    <dbReference type="NCBI Taxonomy" id="2984206"/>
    <lineage>
        <taxon>Bacteria</taxon>
        <taxon>Pseudomonadati</taxon>
        <taxon>Pseudomonadota</taxon>
        <taxon>Betaproteobacteria</taxon>
        <taxon>Neisseriales</taxon>
        <taxon>Chromobacteriaceae</taxon>
        <taxon>Vogesella</taxon>
    </lineage>
</organism>
<keyword evidence="1" id="KW-0472">Membrane</keyword>
<keyword evidence="1" id="KW-1133">Transmembrane helix</keyword>
<evidence type="ECO:0000313" key="3">
    <source>
        <dbReference type="Proteomes" id="UP001219956"/>
    </source>
</evidence>
<name>A0ABT5IYV1_9NEIS</name>